<sequence>MSIAFDPRSPAFRANPYPTYHELRSHHPVYYRPERQDWVLTRYADIVEVLKHPGFGRSERGLESLQRANQEPTSHFLSVRQESQKLMTLWLVLRNPPVHTRLRHLLRQVFTQSRIQALQAYLQAEVDDLIERVQEQGDMDIIGDLAYPLTLGLNCKILGIPPQAWHPCFDQWSQELSLVADMDVTPIANERGLLAIAGLAEYFSRWIAAYRADSSEHDSLIGTLIQAVKRTP</sequence>
<dbReference type="GO" id="GO:0016705">
    <property type="term" value="F:oxidoreductase activity, acting on paired donors, with incorporation or reduction of molecular oxygen"/>
    <property type="evidence" value="ECO:0007669"/>
    <property type="project" value="InterPro"/>
</dbReference>
<dbReference type="Gene3D" id="1.10.630.10">
    <property type="entry name" value="Cytochrome P450"/>
    <property type="match status" value="1"/>
</dbReference>
<dbReference type="Proteomes" id="UP000019141">
    <property type="component" value="Unassembled WGS sequence"/>
</dbReference>
<dbReference type="AlphaFoldDB" id="W4L2D6"/>
<dbReference type="InterPro" id="IPR036396">
    <property type="entry name" value="Cyt_P450_sf"/>
</dbReference>
<dbReference type="HOGENOM" id="CLU_1202012_0_0_7"/>
<organism evidence="2 3">
    <name type="scientific">Entotheonella factor</name>
    <dbReference type="NCBI Taxonomy" id="1429438"/>
    <lineage>
        <taxon>Bacteria</taxon>
        <taxon>Pseudomonadati</taxon>
        <taxon>Nitrospinota/Tectimicrobiota group</taxon>
        <taxon>Candidatus Tectimicrobiota</taxon>
        <taxon>Candidatus Entotheonellia</taxon>
        <taxon>Candidatus Entotheonellales</taxon>
        <taxon>Candidatus Entotheonellaceae</taxon>
        <taxon>Candidatus Entotheonella</taxon>
    </lineage>
</organism>
<keyword evidence="3" id="KW-1185">Reference proteome</keyword>
<dbReference type="EMBL" id="AZHW01001683">
    <property type="protein sequence ID" value="ETW92074.1"/>
    <property type="molecule type" value="Genomic_DNA"/>
</dbReference>
<feature type="non-terminal residue" evidence="2">
    <location>
        <position position="232"/>
    </location>
</feature>
<dbReference type="GO" id="GO:0020037">
    <property type="term" value="F:heme binding"/>
    <property type="evidence" value="ECO:0007669"/>
    <property type="project" value="InterPro"/>
</dbReference>
<gene>
    <name evidence="2" type="ORF">ETSY1_45300</name>
</gene>
<comment type="similarity">
    <text evidence="1">Belongs to the cytochrome P450 family.</text>
</comment>
<accession>W4L2D6</accession>
<evidence type="ECO:0000313" key="3">
    <source>
        <dbReference type="Proteomes" id="UP000019141"/>
    </source>
</evidence>
<evidence type="ECO:0000313" key="2">
    <source>
        <dbReference type="EMBL" id="ETW92074.1"/>
    </source>
</evidence>
<name>W4L2D6_ENTF1</name>
<dbReference type="SUPFAM" id="SSF48264">
    <property type="entry name" value="Cytochrome P450"/>
    <property type="match status" value="1"/>
</dbReference>
<dbReference type="GO" id="GO:0005506">
    <property type="term" value="F:iron ion binding"/>
    <property type="evidence" value="ECO:0007669"/>
    <property type="project" value="InterPro"/>
</dbReference>
<dbReference type="PANTHER" id="PTHR46696">
    <property type="entry name" value="P450, PUTATIVE (EUROFUNG)-RELATED"/>
    <property type="match status" value="1"/>
</dbReference>
<protein>
    <recommendedName>
        <fullName evidence="4">Cytochrome P450</fullName>
    </recommendedName>
</protein>
<evidence type="ECO:0000256" key="1">
    <source>
        <dbReference type="ARBA" id="ARBA00010617"/>
    </source>
</evidence>
<reference evidence="2 3" key="1">
    <citation type="journal article" date="2014" name="Nature">
        <title>An environmental bacterial taxon with a large and distinct metabolic repertoire.</title>
        <authorList>
            <person name="Wilson M.C."/>
            <person name="Mori T."/>
            <person name="Ruckert C."/>
            <person name="Uria A.R."/>
            <person name="Helf M.J."/>
            <person name="Takada K."/>
            <person name="Gernert C."/>
            <person name="Steffens U.A."/>
            <person name="Heycke N."/>
            <person name="Schmitt S."/>
            <person name="Rinke C."/>
            <person name="Helfrich E.J."/>
            <person name="Brachmann A.O."/>
            <person name="Gurgui C."/>
            <person name="Wakimoto T."/>
            <person name="Kracht M."/>
            <person name="Crusemann M."/>
            <person name="Hentschel U."/>
            <person name="Abe I."/>
            <person name="Matsunaga S."/>
            <person name="Kalinowski J."/>
            <person name="Takeyama H."/>
            <person name="Piel J."/>
        </authorList>
    </citation>
    <scope>NUCLEOTIDE SEQUENCE [LARGE SCALE GENOMIC DNA]</scope>
    <source>
        <strain evidence="3">TSY1</strain>
    </source>
</reference>
<dbReference type="Gene3D" id="3.30.43.20">
    <property type="match status" value="1"/>
</dbReference>
<evidence type="ECO:0008006" key="4">
    <source>
        <dbReference type="Google" id="ProtNLM"/>
    </source>
</evidence>
<dbReference type="GO" id="GO:0004497">
    <property type="term" value="F:monooxygenase activity"/>
    <property type="evidence" value="ECO:0007669"/>
    <property type="project" value="InterPro"/>
</dbReference>
<dbReference type="PANTHER" id="PTHR46696:SF1">
    <property type="entry name" value="CYTOCHROME P450 YJIB-RELATED"/>
    <property type="match status" value="1"/>
</dbReference>
<proteinExistence type="inferred from homology"/>
<comment type="caution">
    <text evidence="2">The sequence shown here is derived from an EMBL/GenBank/DDBJ whole genome shotgun (WGS) entry which is preliminary data.</text>
</comment>